<organism evidence="4 5">
    <name type="scientific">Pseudomonas turukhanskensis</name>
    <dbReference type="NCBI Taxonomy" id="1806536"/>
    <lineage>
        <taxon>Bacteria</taxon>
        <taxon>Pseudomonadati</taxon>
        <taxon>Pseudomonadota</taxon>
        <taxon>Gammaproteobacteria</taxon>
        <taxon>Pseudomonadales</taxon>
        <taxon>Pseudomonadaceae</taxon>
        <taxon>Pseudomonas</taxon>
    </lineage>
</organism>
<gene>
    <name evidence="4" type="ORF">GCM10017655_39780</name>
</gene>
<keyword evidence="1" id="KW-0472">Membrane</keyword>
<reference evidence="4" key="2">
    <citation type="submission" date="2023-01" db="EMBL/GenBank/DDBJ databases">
        <authorList>
            <person name="Sun Q."/>
            <person name="Evtushenko L."/>
        </authorList>
    </citation>
    <scope>NUCLEOTIDE SEQUENCE</scope>
    <source>
        <strain evidence="4">VKM B-2935</strain>
    </source>
</reference>
<evidence type="ECO:0000313" key="5">
    <source>
        <dbReference type="Proteomes" id="UP001143328"/>
    </source>
</evidence>
<feature type="transmembrane region" description="Helical" evidence="1">
    <location>
        <begin position="250"/>
        <end position="269"/>
    </location>
</feature>
<keyword evidence="1" id="KW-1133">Transmembrane helix</keyword>
<feature type="domain" description="Acyltransferase 3" evidence="2">
    <location>
        <begin position="11"/>
        <end position="324"/>
    </location>
</feature>
<proteinExistence type="predicted"/>
<dbReference type="Pfam" id="PF01757">
    <property type="entry name" value="Acyl_transf_3"/>
    <property type="match status" value="1"/>
</dbReference>
<dbReference type="InterPro" id="IPR043968">
    <property type="entry name" value="SGNH"/>
</dbReference>
<feature type="domain" description="SGNH" evidence="3">
    <location>
        <begin position="400"/>
        <end position="644"/>
    </location>
</feature>
<keyword evidence="5" id="KW-1185">Reference proteome</keyword>
<evidence type="ECO:0000313" key="4">
    <source>
        <dbReference type="EMBL" id="GLK90914.1"/>
    </source>
</evidence>
<evidence type="ECO:0000259" key="3">
    <source>
        <dbReference type="Pfam" id="PF19040"/>
    </source>
</evidence>
<dbReference type="GO" id="GO:0009103">
    <property type="term" value="P:lipopolysaccharide biosynthetic process"/>
    <property type="evidence" value="ECO:0007669"/>
    <property type="project" value="TreeGrafter"/>
</dbReference>
<protein>
    <recommendedName>
        <fullName evidence="6">Acyltransferase</fullName>
    </recommendedName>
</protein>
<sequence>MPQASQGFRLDINGLRAWAVAAVVLYHFGIVQVGGGFIGVDVFFVISGFLMTSIIVRGLETGSFSFWSFYLARARRILPALLVVALVLLAVGWFLLLPDEYELAAKHAYRSLLFVSNQTYLNEAGYFDAASHDKWLLHTWSLSVEWQFYILQPLVLAALWKLLPGRKTVAISLALLFAASLAWCIHLTNSNPAAAFYSLNPRAWELLAGGLVFLAAPHLRITARTGLALEWSGFALIIGAALLLDGQSQWPGWHALIPVLGTAFVLLAANQTSILTGSRLAQWLGDRSYSIYLWHWPLVVALVYAQKHTEPLWIAGGLLLTVLLGDQSHRWVEVLARQRLARLQAAPATVLLVVIVALAILPARLIRTHDGYPQRVPEAVAVIEGEKKNYDQRRAECRKADAECIYGGPNVAAILVGDSHAASVVSALVAALPHADQGVMLRASAGCYISFAPDLVAPKGDCKKLNHDVREDLETQYPGLPVVMVTRTTGNLLGGVTGEAEDPALERPVFMFSTHYDSFSPAYFAEIEKDFIATACQITKHHPLYLMRPIAEMGVNVPGTVARGLIWGKERPVFVTLADYHQRHAFVWAMQDKAKEQCGAQILDPLPLLCDGERCSGTHNGWPIYYDDDHLSESGNKLLRPMFETLFK</sequence>
<feature type="transmembrane region" description="Helical" evidence="1">
    <location>
        <begin position="146"/>
        <end position="163"/>
    </location>
</feature>
<dbReference type="EMBL" id="BSFN01000015">
    <property type="protein sequence ID" value="GLK90914.1"/>
    <property type="molecule type" value="Genomic_DNA"/>
</dbReference>
<dbReference type="GO" id="GO:0016020">
    <property type="term" value="C:membrane"/>
    <property type="evidence" value="ECO:0007669"/>
    <property type="project" value="TreeGrafter"/>
</dbReference>
<reference evidence="4" key="1">
    <citation type="journal article" date="2014" name="Int. J. Syst. Evol. Microbiol.">
        <title>Complete genome sequence of Corynebacterium casei LMG S-19264T (=DSM 44701T), isolated from a smear-ripened cheese.</title>
        <authorList>
            <consortium name="US DOE Joint Genome Institute (JGI-PGF)"/>
            <person name="Walter F."/>
            <person name="Albersmeier A."/>
            <person name="Kalinowski J."/>
            <person name="Ruckert C."/>
        </authorList>
    </citation>
    <scope>NUCLEOTIDE SEQUENCE</scope>
    <source>
        <strain evidence="4">VKM B-2935</strain>
    </source>
</reference>
<feature type="transmembrane region" description="Helical" evidence="1">
    <location>
        <begin position="77"/>
        <end position="96"/>
    </location>
</feature>
<evidence type="ECO:0000256" key="1">
    <source>
        <dbReference type="SAM" id="Phobius"/>
    </source>
</evidence>
<feature type="transmembrane region" description="Helical" evidence="1">
    <location>
        <begin position="194"/>
        <end position="215"/>
    </location>
</feature>
<evidence type="ECO:0000259" key="2">
    <source>
        <dbReference type="Pfam" id="PF01757"/>
    </source>
</evidence>
<name>A0A9W6KA75_9PSED</name>
<accession>A0A9W6KA75</accession>
<dbReference type="Pfam" id="PF19040">
    <property type="entry name" value="SGNH"/>
    <property type="match status" value="1"/>
</dbReference>
<dbReference type="PANTHER" id="PTHR23028:SF53">
    <property type="entry name" value="ACYL_TRANSF_3 DOMAIN-CONTAINING PROTEIN"/>
    <property type="match status" value="1"/>
</dbReference>
<comment type="caution">
    <text evidence="4">The sequence shown here is derived from an EMBL/GenBank/DDBJ whole genome shotgun (WGS) entry which is preliminary data.</text>
</comment>
<feature type="transmembrane region" description="Helical" evidence="1">
    <location>
        <begin position="170"/>
        <end position="188"/>
    </location>
</feature>
<feature type="transmembrane region" description="Helical" evidence="1">
    <location>
        <begin position="340"/>
        <end position="361"/>
    </location>
</feature>
<dbReference type="RefSeq" id="WP_271197078.1">
    <property type="nucleotide sequence ID" value="NZ_BSFN01000015.1"/>
</dbReference>
<keyword evidence="1" id="KW-0812">Transmembrane</keyword>
<dbReference type="AlphaFoldDB" id="A0A9W6KA75"/>
<dbReference type="InterPro" id="IPR050879">
    <property type="entry name" value="Acyltransferase_3"/>
</dbReference>
<feature type="transmembrane region" description="Helical" evidence="1">
    <location>
        <begin position="12"/>
        <end position="30"/>
    </location>
</feature>
<dbReference type="PANTHER" id="PTHR23028">
    <property type="entry name" value="ACETYLTRANSFERASE"/>
    <property type="match status" value="1"/>
</dbReference>
<evidence type="ECO:0008006" key="6">
    <source>
        <dbReference type="Google" id="ProtNLM"/>
    </source>
</evidence>
<dbReference type="InterPro" id="IPR002656">
    <property type="entry name" value="Acyl_transf_3_dom"/>
</dbReference>
<dbReference type="Proteomes" id="UP001143328">
    <property type="component" value="Unassembled WGS sequence"/>
</dbReference>
<feature type="transmembrane region" description="Helical" evidence="1">
    <location>
        <begin position="227"/>
        <end position="244"/>
    </location>
</feature>
<dbReference type="GO" id="GO:0016747">
    <property type="term" value="F:acyltransferase activity, transferring groups other than amino-acyl groups"/>
    <property type="evidence" value="ECO:0007669"/>
    <property type="project" value="InterPro"/>
</dbReference>